<dbReference type="Gene3D" id="1.10.20.10">
    <property type="entry name" value="Histone, subunit A"/>
    <property type="match status" value="1"/>
</dbReference>
<evidence type="ECO:0000313" key="11">
    <source>
        <dbReference type="Proteomes" id="UP001281761"/>
    </source>
</evidence>
<feature type="compositionally biased region" description="Acidic residues" evidence="8">
    <location>
        <begin position="248"/>
        <end position="257"/>
    </location>
</feature>
<evidence type="ECO:0000259" key="9">
    <source>
        <dbReference type="Pfam" id="PF10406"/>
    </source>
</evidence>
<comment type="caution">
    <text evidence="10">The sequence shown here is derived from an EMBL/GenBank/DDBJ whole genome shotgun (WGS) entry which is preliminary data.</text>
</comment>
<accession>A0ABQ9YF95</accession>
<feature type="compositionally biased region" description="Acidic residues" evidence="8">
    <location>
        <begin position="195"/>
        <end position="207"/>
    </location>
</feature>
<feature type="region of interest" description="Disordered" evidence="8">
    <location>
        <begin position="248"/>
        <end position="288"/>
    </location>
</feature>
<dbReference type="PANTHER" id="PTHR46469:SF1">
    <property type="entry name" value="TRANSCRIPTION INITIATION FACTOR TFIID SUBUNIT 8"/>
    <property type="match status" value="1"/>
</dbReference>
<evidence type="ECO:0000256" key="8">
    <source>
        <dbReference type="SAM" id="MobiDB-lite"/>
    </source>
</evidence>
<keyword evidence="6" id="KW-0539">Nucleus</keyword>
<gene>
    <name evidence="10" type="ORF">BLNAU_2686</name>
</gene>
<keyword evidence="11" id="KW-1185">Reference proteome</keyword>
<evidence type="ECO:0000256" key="4">
    <source>
        <dbReference type="ARBA" id="ARBA00023015"/>
    </source>
</evidence>
<feature type="compositionally biased region" description="Basic and acidic residues" evidence="8">
    <location>
        <begin position="258"/>
        <end position="267"/>
    </location>
</feature>
<feature type="coiled-coil region" evidence="7">
    <location>
        <begin position="160"/>
        <end position="187"/>
    </location>
</feature>
<comment type="subcellular location">
    <subcellularLocation>
        <location evidence="1">Nucleus</location>
    </subcellularLocation>
</comment>
<dbReference type="CDD" id="cd00076">
    <property type="entry name" value="HFD_SF"/>
    <property type="match status" value="1"/>
</dbReference>
<keyword evidence="5" id="KW-0804">Transcription</keyword>
<dbReference type="InterPro" id="IPR019473">
    <property type="entry name" value="TFIID_su8_C"/>
</dbReference>
<name>A0ABQ9YF95_9EUKA</name>
<keyword evidence="4" id="KW-0805">Transcription regulation</keyword>
<feature type="domain" description="Transcription factor TFIID subunit 8 C-terminal" evidence="9">
    <location>
        <begin position="134"/>
        <end position="176"/>
    </location>
</feature>
<dbReference type="InterPro" id="IPR009072">
    <property type="entry name" value="Histone-fold"/>
</dbReference>
<evidence type="ECO:0000256" key="5">
    <source>
        <dbReference type="ARBA" id="ARBA00023163"/>
    </source>
</evidence>
<dbReference type="PANTHER" id="PTHR46469">
    <property type="entry name" value="TRANSCRIPTION INITIATION FACTOR TFIID SUBUNIT 8"/>
    <property type="match status" value="1"/>
</dbReference>
<evidence type="ECO:0000313" key="10">
    <source>
        <dbReference type="EMBL" id="KAK2962443.1"/>
    </source>
</evidence>
<sequence length="288" mass="33060">MDPVTGYNSAVFQRSIAAIAKKHGFTQIGSTPLSCLTQLTQQYMKYLIQTIATLTIEAKRETANIYDTLFAFEQTGLNLEEIMHFLEIKRSAGFFLHRNPQEEVYFYRIGAQPKPSHPRSVLDVPLHEPHPKSIAPYFPCFPPIFTYQHTDSYPFRITDQDDINREKARAKQQIVEATKLINDTLKKKENVQEADYTEDDMYLENENDSNLPTPIHTDEPDNTQDGDQFHHDSQEYMEQGDEFDQLETDLGAGDDMDDLMRNDRDDGLGDVQDDNVIGGWMSDSFFGD</sequence>
<evidence type="ECO:0000256" key="2">
    <source>
        <dbReference type="ARBA" id="ARBA00008767"/>
    </source>
</evidence>
<feature type="region of interest" description="Disordered" evidence="8">
    <location>
        <begin position="192"/>
        <end position="229"/>
    </location>
</feature>
<evidence type="ECO:0000256" key="3">
    <source>
        <dbReference type="ARBA" id="ARBA00017307"/>
    </source>
</evidence>
<dbReference type="Proteomes" id="UP001281761">
    <property type="component" value="Unassembled WGS sequence"/>
</dbReference>
<evidence type="ECO:0000256" key="7">
    <source>
        <dbReference type="SAM" id="Coils"/>
    </source>
</evidence>
<dbReference type="InterPro" id="IPR037818">
    <property type="entry name" value="TAF8"/>
</dbReference>
<proteinExistence type="inferred from homology"/>
<protein>
    <recommendedName>
        <fullName evidence="3">Transcription initiation factor TFIID subunit 8</fullName>
    </recommendedName>
</protein>
<reference evidence="10 11" key="1">
    <citation type="journal article" date="2022" name="bioRxiv">
        <title>Genomics of Preaxostyla Flagellates Illuminates Evolutionary Transitions and the Path Towards Mitochondrial Loss.</title>
        <authorList>
            <person name="Novak L.V.F."/>
            <person name="Treitli S.C."/>
            <person name="Pyrih J."/>
            <person name="Halakuc P."/>
            <person name="Pipaliya S.V."/>
            <person name="Vacek V."/>
            <person name="Brzon O."/>
            <person name="Soukal P."/>
            <person name="Eme L."/>
            <person name="Dacks J.B."/>
            <person name="Karnkowska A."/>
            <person name="Elias M."/>
            <person name="Hampl V."/>
        </authorList>
    </citation>
    <scope>NUCLEOTIDE SEQUENCE [LARGE SCALE GENOMIC DNA]</scope>
    <source>
        <strain evidence="10">NAU3</strain>
        <tissue evidence="10">Gut</tissue>
    </source>
</reference>
<evidence type="ECO:0000256" key="1">
    <source>
        <dbReference type="ARBA" id="ARBA00004123"/>
    </source>
</evidence>
<comment type="similarity">
    <text evidence="2">Belongs to the TAF8 family.</text>
</comment>
<keyword evidence="7" id="KW-0175">Coiled coil</keyword>
<organism evidence="10 11">
    <name type="scientific">Blattamonas nauphoetae</name>
    <dbReference type="NCBI Taxonomy" id="2049346"/>
    <lineage>
        <taxon>Eukaryota</taxon>
        <taxon>Metamonada</taxon>
        <taxon>Preaxostyla</taxon>
        <taxon>Oxymonadida</taxon>
        <taxon>Blattamonas</taxon>
    </lineage>
</organism>
<dbReference type="Pfam" id="PF10406">
    <property type="entry name" value="TAF8_C"/>
    <property type="match status" value="1"/>
</dbReference>
<evidence type="ECO:0000256" key="6">
    <source>
        <dbReference type="ARBA" id="ARBA00023242"/>
    </source>
</evidence>
<dbReference type="EMBL" id="JARBJD010000011">
    <property type="protein sequence ID" value="KAK2962443.1"/>
    <property type="molecule type" value="Genomic_DNA"/>
</dbReference>